<name>H0E003_9ACTN</name>
<dbReference type="Gene3D" id="3.10.129.10">
    <property type="entry name" value="Hotdog Thioesterase"/>
    <property type="match status" value="1"/>
</dbReference>
<evidence type="ECO:0000256" key="1">
    <source>
        <dbReference type="ARBA" id="ARBA00008324"/>
    </source>
</evidence>
<dbReference type="Pfam" id="PF03061">
    <property type="entry name" value="4HBT"/>
    <property type="match status" value="1"/>
</dbReference>
<dbReference type="GO" id="GO:0061522">
    <property type="term" value="F:1,4-dihydroxy-2-naphthoyl-CoA thioesterase activity"/>
    <property type="evidence" value="ECO:0007669"/>
    <property type="project" value="TreeGrafter"/>
</dbReference>
<dbReference type="NCBIfam" id="TIGR00369">
    <property type="entry name" value="unchar_dom_1"/>
    <property type="match status" value="1"/>
</dbReference>
<reference evidence="4 5" key="1">
    <citation type="journal article" date="2013" name="Biodegradation">
        <title>Quantitative proteomic analysis of ibuprofen-degrading Patulibacter sp. strain I11.</title>
        <authorList>
            <person name="Almeida B."/>
            <person name="Kjeldal H."/>
            <person name="Lolas I."/>
            <person name="Knudsen A.D."/>
            <person name="Carvalho G."/>
            <person name="Nielsen K.L."/>
            <person name="Barreto Crespo M.T."/>
            <person name="Stensballe A."/>
            <person name="Nielsen J.L."/>
        </authorList>
    </citation>
    <scope>NUCLEOTIDE SEQUENCE [LARGE SCALE GENOMIC DNA]</scope>
    <source>
        <strain evidence="4 5">I11</strain>
    </source>
</reference>
<comment type="similarity">
    <text evidence="1">Belongs to the thioesterase PaaI family.</text>
</comment>
<dbReference type="InterPro" id="IPR006683">
    <property type="entry name" value="Thioestr_dom"/>
</dbReference>
<feature type="domain" description="Thioesterase" evidence="3">
    <location>
        <begin position="48"/>
        <end position="125"/>
    </location>
</feature>
<evidence type="ECO:0000259" key="3">
    <source>
        <dbReference type="Pfam" id="PF03061"/>
    </source>
</evidence>
<gene>
    <name evidence="4" type="ORF">PAI11_01080</name>
</gene>
<dbReference type="GO" id="GO:0005829">
    <property type="term" value="C:cytosol"/>
    <property type="evidence" value="ECO:0007669"/>
    <property type="project" value="TreeGrafter"/>
</dbReference>
<dbReference type="PANTHER" id="PTHR43240:SF5">
    <property type="entry name" value="1,4-DIHYDROXY-2-NAPHTHOYL-COA THIOESTERASE 1"/>
    <property type="match status" value="1"/>
</dbReference>
<protein>
    <submittedName>
        <fullName evidence="4">Uncharacterized protein possibly involved in aromatic compounds catabolism</fullName>
    </submittedName>
</protein>
<evidence type="ECO:0000313" key="4">
    <source>
        <dbReference type="EMBL" id="EHN12962.1"/>
    </source>
</evidence>
<keyword evidence="5" id="KW-1185">Reference proteome</keyword>
<dbReference type="OrthoDB" id="9798208at2"/>
<evidence type="ECO:0000313" key="5">
    <source>
        <dbReference type="Proteomes" id="UP000005143"/>
    </source>
</evidence>
<evidence type="ECO:0000256" key="2">
    <source>
        <dbReference type="ARBA" id="ARBA00022801"/>
    </source>
</evidence>
<dbReference type="EMBL" id="AGUD01000004">
    <property type="protein sequence ID" value="EHN12962.1"/>
    <property type="molecule type" value="Genomic_DNA"/>
</dbReference>
<comment type="caution">
    <text evidence="4">The sequence shown here is derived from an EMBL/GenBank/DDBJ whole genome shotgun (WGS) entry which is preliminary data.</text>
</comment>
<dbReference type="PANTHER" id="PTHR43240">
    <property type="entry name" value="1,4-DIHYDROXY-2-NAPHTHOYL-COA THIOESTERASE 1"/>
    <property type="match status" value="1"/>
</dbReference>
<proteinExistence type="inferred from homology"/>
<dbReference type="InterPro" id="IPR029069">
    <property type="entry name" value="HotDog_dom_sf"/>
</dbReference>
<dbReference type="SUPFAM" id="SSF54637">
    <property type="entry name" value="Thioesterase/thiol ester dehydrase-isomerase"/>
    <property type="match status" value="1"/>
</dbReference>
<dbReference type="CDD" id="cd03443">
    <property type="entry name" value="PaaI_thioesterase"/>
    <property type="match status" value="1"/>
</dbReference>
<dbReference type="RefSeq" id="WP_007569740.1">
    <property type="nucleotide sequence ID" value="NZ_AGUD01000004.1"/>
</dbReference>
<organism evidence="4 5">
    <name type="scientific">Patulibacter medicamentivorans</name>
    <dbReference type="NCBI Taxonomy" id="1097667"/>
    <lineage>
        <taxon>Bacteria</taxon>
        <taxon>Bacillati</taxon>
        <taxon>Actinomycetota</taxon>
        <taxon>Thermoleophilia</taxon>
        <taxon>Solirubrobacterales</taxon>
        <taxon>Patulibacteraceae</taxon>
        <taxon>Patulibacter</taxon>
    </lineage>
</organism>
<dbReference type="AlphaFoldDB" id="H0E003"/>
<accession>H0E003</accession>
<sequence length="143" mass="15169">MSSGAAYDDALANASAFDEFYGLRILECSAERTRGALDVAAHHLQPTGVVHGGVYCSIAEALASFGTNQAVASRGAFALGLSNATSFLRPVAGGRILGSAEPRHRGRTTWVWDVELQDDEGRPCAISRVTIAVRPADDARRRP</sequence>
<dbReference type="InterPro" id="IPR003736">
    <property type="entry name" value="PAAI_dom"/>
</dbReference>
<keyword evidence="2" id="KW-0378">Hydrolase</keyword>
<dbReference type="Proteomes" id="UP000005143">
    <property type="component" value="Unassembled WGS sequence"/>
</dbReference>